<accession>A0ABR7E8F5</accession>
<name>A0ABR7E8F5_9BACT</name>
<reference evidence="1 2" key="1">
    <citation type="submission" date="2020-08" db="EMBL/GenBank/DDBJ databases">
        <title>Genome public.</title>
        <authorList>
            <person name="Liu C."/>
            <person name="Sun Q."/>
        </authorList>
    </citation>
    <scope>NUCLEOTIDE SEQUENCE [LARGE SCALE GENOMIC DNA]</scope>
    <source>
        <strain evidence="1 2">BX2</strain>
    </source>
</reference>
<dbReference type="EMBL" id="JACOOI010000043">
    <property type="protein sequence ID" value="MBC5646047.1"/>
    <property type="molecule type" value="Genomic_DNA"/>
</dbReference>
<sequence>MAELYIIPECYVDTNLLETLVPTAKGYNHQKGCNNVVKVMKEKLADEFAVGIVDKDKRQIRYVDEFEEVGHTDSLFFYKHPDKAHYLVMISPAVDGFILKCAEDVETDMEQFGFSSDLKSFTEQTKKVSSKEDATFKNLFQELKNADEVVVLKKALKYLKENKYQSDPETLKAIIEGI</sequence>
<comment type="caution">
    <text evidence="1">The sequence shown here is derived from an EMBL/GenBank/DDBJ whole genome shotgun (WGS) entry which is preliminary data.</text>
</comment>
<evidence type="ECO:0000313" key="1">
    <source>
        <dbReference type="EMBL" id="MBC5646047.1"/>
    </source>
</evidence>
<protein>
    <submittedName>
        <fullName evidence="1">Uncharacterized protein</fullName>
    </submittedName>
</protein>
<proteinExistence type="predicted"/>
<dbReference type="Proteomes" id="UP000644010">
    <property type="component" value="Unassembled WGS sequence"/>
</dbReference>
<dbReference type="RefSeq" id="WP_128133009.1">
    <property type="nucleotide sequence ID" value="NZ_JACOOI010000043.1"/>
</dbReference>
<keyword evidence="2" id="KW-1185">Reference proteome</keyword>
<evidence type="ECO:0000313" key="2">
    <source>
        <dbReference type="Proteomes" id="UP000644010"/>
    </source>
</evidence>
<organism evidence="1 2">
    <name type="scientific">Parabacteroides segnis</name>
    <dbReference type="NCBI Taxonomy" id="2763058"/>
    <lineage>
        <taxon>Bacteria</taxon>
        <taxon>Pseudomonadati</taxon>
        <taxon>Bacteroidota</taxon>
        <taxon>Bacteroidia</taxon>
        <taxon>Bacteroidales</taxon>
        <taxon>Tannerellaceae</taxon>
        <taxon>Parabacteroides</taxon>
    </lineage>
</organism>
<gene>
    <name evidence="1" type="ORF">H8S77_24530</name>
</gene>